<dbReference type="Pfam" id="PF01230">
    <property type="entry name" value="HIT"/>
    <property type="match status" value="1"/>
</dbReference>
<organism evidence="10 11">
    <name type="scientific">Coemansia guatemalensis</name>
    <dbReference type="NCBI Taxonomy" id="2761395"/>
    <lineage>
        <taxon>Eukaryota</taxon>
        <taxon>Fungi</taxon>
        <taxon>Fungi incertae sedis</taxon>
        <taxon>Zoopagomycota</taxon>
        <taxon>Kickxellomycotina</taxon>
        <taxon>Kickxellomycetes</taxon>
        <taxon>Kickxellales</taxon>
        <taxon>Kickxellaceae</taxon>
        <taxon>Coemansia</taxon>
    </lineage>
</organism>
<evidence type="ECO:0000256" key="8">
    <source>
        <dbReference type="SAM" id="SignalP"/>
    </source>
</evidence>
<evidence type="ECO:0000256" key="1">
    <source>
        <dbReference type="ARBA" id="ARBA00022741"/>
    </source>
</evidence>
<feature type="signal peptide" evidence="8">
    <location>
        <begin position="1"/>
        <end position="30"/>
    </location>
</feature>
<sequence>MAPSVARKFMFGPLTIPLAQLFLLTKHTLGIVNIKPIRPGHVLVATRRQVARFNELSQEEVADLFAQGQRISKIIERLYSADGLTLCIQDGGAAGQTVPHVHLHVIPRHTGDFANSDDIYSVLDGTGQVPQQTHIDNEQRRPRSLDDMAAEAVILRKEVGDWDNEPIV</sequence>
<dbReference type="InterPro" id="IPR011146">
    <property type="entry name" value="HIT-like"/>
</dbReference>
<evidence type="ECO:0000256" key="4">
    <source>
        <dbReference type="PIRSR" id="PIRSR639383-2"/>
    </source>
</evidence>
<dbReference type="PANTHER" id="PTHR46243:SF1">
    <property type="entry name" value="BIS(5'-ADENOSYL)-TRIPHOSPHATASE"/>
    <property type="match status" value="1"/>
</dbReference>
<feature type="short sequence motif" description="Histidine triad motif" evidence="6">
    <location>
        <begin position="100"/>
        <end position="104"/>
    </location>
</feature>
<keyword evidence="11" id="KW-1185">Reference proteome</keyword>
<dbReference type="Gene3D" id="3.30.428.10">
    <property type="entry name" value="HIT-like"/>
    <property type="match status" value="1"/>
</dbReference>
<dbReference type="PROSITE" id="PS51084">
    <property type="entry name" value="HIT_2"/>
    <property type="match status" value="1"/>
</dbReference>
<dbReference type="Proteomes" id="UP001140094">
    <property type="component" value="Unassembled WGS sequence"/>
</dbReference>
<keyword evidence="8" id="KW-0732">Signal</keyword>
<name>A0A9W8HQT6_9FUNG</name>
<proteinExistence type="predicted"/>
<dbReference type="InterPro" id="IPR051884">
    <property type="entry name" value="Bis(5'-adenosyl)-TPase_reg"/>
</dbReference>
<dbReference type="GO" id="GO:0000166">
    <property type="term" value="F:nucleotide binding"/>
    <property type="evidence" value="ECO:0007669"/>
    <property type="project" value="UniProtKB-KW"/>
</dbReference>
<keyword evidence="1 7" id="KW-0547">Nucleotide-binding</keyword>
<dbReference type="FunFam" id="3.30.428.10:FF:000011">
    <property type="entry name" value="Fragile histidine triad"/>
    <property type="match status" value="1"/>
</dbReference>
<feature type="binding site" evidence="4">
    <location>
        <position position="104"/>
    </location>
    <ligand>
        <name>substrate</name>
    </ligand>
</feature>
<evidence type="ECO:0000313" key="10">
    <source>
        <dbReference type="EMBL" id="KAJ2798521.1"/>
    </source>
</evidence>
<dbReference type="GO" id="GO:0047710">
    <property type="term" value="F:bis(5'-adenosyl)-triphosphatase activity"/>
    <property type="evidence" value="ECO:0007669"/>
    <property type="project" value="UniProtKB-UniRule"/>
</dbReference>
<feature type="active site" description="Tele-AMP-histidine intermediate" evidence="3">
    <location>
        <position position="102"/>
    </location>
</feature>
<dbReference type="PANTHER" id="PTHR46243">
    <property type="entry name" value="BIS(5'-ADENOSYL)-TRIPHOSPHATASE"/>
    <property type="match status" value="1"/>
</dbReference>
<dbReference type="InterPro" id="IPR036265">
    <property type="entry name" value="HIT-like_sf"/>
</dbReference>
<dbReference type="EMBL" id="JANBUO010001377">
    <property type="protein sequence ID" value="KAJ2798521.1"/>
    <property type="molecule type" value="Genomic_DNA"/>
</dbReference>
<feature type="chain" id="PRO_5040950480" description="Bis(5'-adenosyl)-triphosphatase" evidence="8">
    <location>
        <begin position="31"/>
        <end position="168"/>
    </location>
</feature>
<feature type="binding site" evidence="4">
    <location>
        <begin position="95"/>
        <end position="98"/>
    </location>
    <ligand>
        <name>substrate</name>
    </ligand>
</feature>
<dbReference type="InterPro" id="IPR039383">
    <property type="entry name" value="FHIT"/>
</dbReference>
<evidence type="ECO:0000256" key="2">
    <source>
        <dbReference type="ARBA" id="ARBA00022801"/>
    </source>
</evidence>
<dbReference type="AlphaFoldDB" id="A0A9W8HQT6"/>
<dbReference type="PROSITE" id="PS00892">
    <property type="entry name" value="HIT_1"/>
    <property type="match status" value="1"/>
</dbReference>
<evidence type="ECO:0000259" key="9">
    <source>
        <dbReference type="PROSITE" id="PS51084"/>
    </source>
</evidence>
<feature type="binding site" evidence="4">
    <location>
        <position position="89"/>
    </location>
    <ligand>
        <name>substrate</name>
    </ligand>
</feature>
<comment type="cofactor">
    <cofactor evidence="7">
        <name>Mn(2+)</name>
        <dbReference type="ChEBI" id="CHEBI:29035"/>
    </cofactor>
</comment>
<keyword evidence="2 7" id="KW-0378">Hydrolase</keyword>
<feature type="binding site" evidence="4">
    <location>
        <position position="33"/>
    </location>
    <ligand>
        <name>substrate</name>
    </ligand>
</feature>
<dbReference type="EC" id="3.6.1.29" evidence="7"/>
<feature type="domain" description="HIT" evidence="9">
    <location>
        <begin position="7"/>
        <end position="115"/>
    </location>
</feature>
<evidence type="ECO:0000256" key="6">
    <source>
        <dbReference type="PROSITE-ProRule" id="PRU00464"/>
    </source>
</evidence>
<protein>
    <recommendedName>
        <fullName evidence="7">Bis(5'-adenosyl)-triphosphatase</fullName>
        <ecNumber evidence="7">3.6.1.29</ecNumber>
    </recommendedName>
</protein>
<accession>A0A9W8HQT6</accession>
<dbReference type="OrthoDB" id="680339at2759"/>
<comment type="catalytic activity">
    <reaction evidence="7">
        <text>P(1),P(3)-bis(5'-adenosyl) triphosphate + H2O = AMP + ADP + 2 H(+)</text>
        <dbReference type="Rhea" id="RHEA:13893"/>
        <dbReference type="ChEBI" id="CHEBI:15377"/>
        <dbReference type="ChEBI" id="CHEBI:15378"/>
        <dbReference type="ChEBI" id="CHEBI:58529"/>
        <dbReference type="ChEBI" id="CHEBI:456215"/>
        <dbReference type="ChEBI" id="CHEBI:456216"/>
        <dbReference type="EC" id="3.6.1.29"/>
    </reaction>
</comment>
<evidence type="ECO:0000256" key="3">
    <source>
        <dbReference type="PIRSR" id="PIRSR639383-1"/>
    </source>
</evidence>
<dbReference type="SUPFAM" id="SSF54197">
    <property type="entry name" value="HIT-like"/>
    <property type="match status" value="1"/>
</dbReference>
<evidence type="ECO:0000256" key="7">
    <source>
        <dbReference type="RuleBase" id="RU366076"/>
    </source>
</evidence>
<evidence type="ECO:0000313" key="11">
    <source>
        <dbReference type="Proteomes" id="UP001140094"/>
    </source>
</evidence>
<feature type="site" description="Important for induction of apoptosis" evidence="5">
    <location>
        <position position="120"/>
    </location>
</feature>
<reference evidence="10" key="1">
    <citation type="submission" date="2022-07" db="EMBL/GenBank/DDBJ databases">
        <title>Phylogenomic reconstructions and comparative analyses of Kickxellomycotina fungi.</title>
        <authorList>
            <person name="Reynolds N.K."/>
            <person name="Stajich J.E."/>
            <person name="Barry K."/>
            <person name="Grigoriev I.V."/>
            <person name="Crous P."/>
            <person name="Smith M.E."/>
        </authorList>
    </citation>
    <scope>NUCLEOTIDE SEQUENCE</scope>
    <source>
        <strain evidence="10">NRRL 1565</strain>
    </source>
</reference>
<evidence type="ECO:0000256" key="5">
    <source>
        <dbReference type="PIRSR" id="PIRSR639383-3"/>
    </source>
</evidence>
<dbReference type="CDD" id="cd01275">
    <property type="entry name" value="FHIT"/>
    <property type="match status" value="1"/>
</dbReference>
<dbReference type="InterPro" id="IPR019808">
    <property type="entry name" value="Histidine_triad_CS"/>
</dbReference>
<comment type="caution">
    <text evidence="10">The sequence shown here is derived from an EMBL/GenBank/DDBJ whole genome shotgun (WGS) entry which is preliminary data.</text>
</comment>
<gene>
    <name evidence="10" type="primary">HNT2</name>
    <name evidence="10" type="ORF">H4R20_004788</name>
</gene>